<keyword evidence="11" id="KW-0677">Repeat</keyword>
<proteinExistence type="predicted"/>
<comment type="function">
    <text evidence="21">Involved in DNA damage-induced apoptosis: following DNA damage, accumulates in the nucleus and forms a complex with p300/EP300, enhancing p300/EP300-mediated p53/TP53 acetylation leading to increase p53/TP53 transcriptional activity. When nuclear, may also act as a component of some chromatin regulator complex that regulates histone 3 'Lys-4' dimethylation (H3K4me2).</text>
</comment>
<evidence type="ECO:0000256" key="9">
    <source>
        <dbReference type="ARBA" id="ARBA00022553"/>
    </source>
</evidence>
<keyword evidence="6" id="KW-0813">Transport</keyword>
<dbReference type="Pfam" id="PF12057">
    <property type="entry name" value="BAG6"/>
    <property type="match status" value="1"/>
</dbReference>
<evidence type="ECO:0000256" key="12">
    <source>
        <dbReference type="ARBA" id="ARBA00022782"/>
    </source>
</evidence>
<feature type="region of interest" description="Disordered" evidence="23">
    <location>
        <begin position="573"/>
        <end position="605"/>
    </location>
</feature>
<dbReference type="PANTHER" id="PTHR15204">
    <property type="entry name" value="LARGE PROLINE-RICH PROTEIN BAG6"/>
    <property type="match status" value="1"/>
</dbReference>
<evidence type="ECO:0000256" key="1">
    <source>
        <dbReference type="ARBA" id="ARBA00002067"/>
    </source>
</evidence>
<feature type="compositionally biased region" description="Polar residues" evidence="23">
    <location>
        <begin position="573"/>
        <end position="588"/>
    </location>
</feature>
<feature type="region of interest" description="Disordered" evidence="23">
    <location>
        <begin position="303"/>
        <end position="359"/>
    </location>
</feature>
<evidence type="ECO:0000256" key="2">
    <source>
        <dbReference type="ARBA" id="ARBA00004123"/>
    </source>
</evidence>
<dbReference type="CDD" id="cd01809">
    <property type="entry name" value="Ubl_BAG6"/>
    <property type="match status" value="1"/>
</dbReference>
<dbReference type="Pfam" id="PF00240">
    <property type="entry name" value="ubiquitin"/>
    <property type="match status" value="1"/>
</dbReference>
<gene>
    <name evidence="26" type="primary">LOC108613950</name>
</gene>
<dbReference type="SMART" id="SM00213">
    <property type="entry name" value="UBQ"/>
    <property type="match status" value="1"/>
</dbReference>
<reference evidence="25" key="1">
    <citation type="journal article" date="1997" name="Nucleic Acids Res.">
        <title>tRNAscan-SE: a program for improved detection of transfer RNA genes in genomic sequence.</title>
        <authorList>
            <person name="Lowe T.M."/>
            <person name="Eddy S.R."/>
        </authorList>
    </citation>
    <scope>NUCLEOTIDE SEQUENCE [LARGE SCALE GENOMIC DNA]</scope>
</reference>
<evidence type="ECO:0000313" key="26">
    <source>
        <dbReference type="RefSeq" id="XP_017863254.1"/>
    </source>
</evidence>
<evidence type="ECO:0000256" key="19">
    <source>
        <dbReference type="ARBA" id="ARBA00029739"/>
    </source>
</evidence>
<keyword evidence="9" id="KW-0597">Phosphoprotein</keyword>
<evidence type="ECO:0000256" key="21">
    <source>
        <dbReference type="ARBA" id="ARBA00046003"/>
    </source>
</evidence>
<protein>
    <recommendedName>
        <fullName evidence="5">Large proline-rich protein BAG6</fullName>
    </recommendedName>
    <alternativeName>
        <fullName evidence="20">BCL2-associated athanogene 6</fullName>
    </alternativeName>
    <alternativeName>
        <fullName evidence="19">HLA-B-associated transcript 3</fullName>
    </alternativeName>
</protein>
<evidence type="ECO:0000256" key="7">
    <source>
        <dbReference type="ARBA" id="ARBA00022490"/>
    </source>
</evidence>
<keyword evidence="16" id="KW-0007">Acetylation</keyword>
<keyword evidence="10" id="KW-0053">Apoptosis</keyword>
<keyword evidence="13" id="KW-0156">Chromatin regulator</keyword>
<keyword evidence="12" id="KW-0221">Differentiation</keyword>
<evidence type="ECO:0000256" key="10">
    <source>
        <dbReference type="ARBA" id="ARBA00022703"/>
    </source>
</evidence>
<feature type="compositionally biased region" description="Low complexity" evidence="23">
    <location>
        <begin position="250"/>
        <end position="291"/>
    </location>
</feature>
<evidence type="ECO:0000256" key="8">
    <source>
        <dbReference type="ARBA" id="ARBA00022525"/>
    </source>
</evidence>
<dbReference type="PROSITE" id="PS50053">
    <property type="entry name" value="UBIQUITIN_2"/>
    <property type="match status" value="1"/>
</dbReference>
<dbReference type="InterPro" id="IPR029071">
    <property type="entry name" value="Ubiquitin-like_domsf"/>
</dbReference>
<keyword evidence="15" id="KW-0744">Spermatogenesis</keyword>
<keyword evidence="18" id="KW-0539">Nucleus</keyword>
<keyword evidence="7" id="KW-0963">Cytoplasm</keyword>
<comment type="function">
    <text evidence="1">Released extracellularly via exosomes, it is a ligand of the natural killer/NK cells receptor NCR3 and stimulates NK cells cytotoxicity. It may thereby trigger NK cells cytotoxicity against neighboring tumor cells and immature myeloid dendritic cells (DC).</text>
</comment>
<organism evidence="25 26">
    <name type="scientific">Drosophila arizonae</name>
    <name type="common">Fruit fly</name>
    <dbReference type="NCBI Taxonomy" id="7263"/>
    <lineage>
        <taxon>Eukaryota</taxon>
        <taxon>Metazoa</taxon>
        <taxon>Ecdysozoa</taxon>
        <taxon>Arthropoda</taxon>
        <taxon>Hexapoda</taxon>
        <taxon>Insecta</taxon>
        <taxon>Pterygota</taxon>
        <taxon>Neoptera</taxon>
        <taxon>Endopterygota</taxon>
        <taxon>Diptera</taxon>
        <taxon>Brachycera</taxon>
        <taxon>Muscomorpha</taxon>
        <taxon>Ephydroidea</taxon>
        <taxon>Drosophilidae</taxon>
        <taxon>Drosophila</taxon>
    </lineage>
</organism>
<feature type="compositionally biased region" description="Basic and acidic residues" evidence="23">
    <location>
        <begin position="659"/>
        <end position="676"/>
    </location>
</feature>
<feature type="compositionally biased region" description="Low complexity" evidence="23">
    <location>
        <begin position="327"/>
        <end position="349"/>
    </location>
</feature>
<dbReference type="SUPFAM" id="SSF54236">
    <property type="entry name" value="Ubiquitin-like"/>
    <property type="match status" value="1"/>
</dbReference>
<accession>A0ABM1P7R8</accession>
<feature type="compositionally biased region" description="Low complexity" evidence="23">
    <location>
        <begin position="485"/>
        <end position="504"/>
    </location>
</feature>
<feature type="compositionally biased region" description="Polar residues" evidence="23">
    <location>
        <begin position="808"/>
        <end position="843"/>
    </location>
</feature>
<evidence type="ECO:0000256" key="11">
    <source>
        <dbReference type="ARBA" id="ARBA00022737"/>
    </source>
</evidence>
<evidence type="ECO:0000256" key="5">
    <source>
        <dbReference type="ARBA" id="ARBA00021614"/>
    </source>
</evidence>
<feature type="region of interest" description="Disordered" evidence="23">
    <location>
        <begin position="742"/>
        <end position="771"/>
    </location>
</feature>
<feature type="region of interest" description="Disordered" evidence="23">
    <location>
        <begin position="634"/>
        <end position="681"/>
    </location>
</feature>
<evidence type="ECO:0000256" key="4">
    <source>
        <dbReference type="ARBA" id="ARBA00004550"/>
    </source>
</evidence>
<feature type="region of interest" description="Disordered" evidence="23">
    <location>
        <begin position="893"/>
        <end position="921"/>
    </location>
</feature>
<keyword evidence="14" id="KW-0391">Immunity</keyword>
<sequence>MLINLKVKTLDARTHDFSIDNELTIRQFKDQIAEKTNIAAENQRIIYQGRVLSDDKQVKEYDVDGKVLHVAERPPFSQRGANATNNDEPMRGLNRLPGRPAPRNLRNAPYFRALDGMLVGTMAIPVNNGPLNAAGARTPPNRFPNSSSFCINRITVAQHMIDCANNIAAYLENPEIGLNNQSLDILQRGHWTMESTVVEVGVSSTDMPRNNNIIDMVQDAVTAALSRNTPGRNYTVVQLPTVYTNEEGDQQPQPQPQQQQQQSQQQQQQPSDRAGSSSSDGAASVDTSEETTAAAAVIIEDVIETDDEAADGTNTPPGEDERSNSPQAEAADRGAAAGTAAAGGTQPNGTGNGPRRRTRPEVLARVFQRYRTVEQRLAPFLDRYYEILQQDPSFEEQDTAGRENAQRIYDRVSEALHYLSHAQHAISDLMLDLSQPGPRVLTCRPILVEQSGYIRSNNIFTPNLVSAPLADLIAQVPPASAVPQAAQPASASAASNPQQQTVAGTGSGSGSGTGTASAQPQRPGTDQDGVDDQVENSVDVEAAPRPRLSLYMPVPLPMHNPRMSRLIQAVSNATNDGEQRPQNPQDGFSMQDIEEEDYTDPEERNRREDELIAAGIADADAAAAAFAGLANRNDNFEDPVDEPMVAPAGTNAAGTQSRADADEHAERAAEPNEAPRPRFRLYMPVPMPTPNPQMRMARLIQAVVNSATNDADLRVEFNVPNVMSINLPVHVMTAAVHPQAQGQAQAQAQGQGQGQGQAQAQAQGRPAAATDSAGAGEANVAAAAASAGANAVAAAVAAAAAAAAAASTSSGTRSGEQRANTLPTTATQTRSTSRPQIQIGGNNNWAGRIAPTHTAFDRFLPCNSHHIREPEVPMVQQQQQQQQQQQINNNIRSRNNNISSRNNNNNNNHLNNYRRPTSDQSAEALVNGIRLPRSFSSSSISRIMPRRRPTIMRESRSGSAPGLTTIGGGSVGGANRIGGNGGGGGGGVAGGGGVHAPVSSSYSMSRRPVARQPNGRPAQRTVSRLLSTMLDNFLVTNMRNHAQTALGGTTTGLTNATSTAATNNGGAAAANATPVAASASAAAATTVAAPSSDSGAGSGSGSAAATAGDAAVSRETCNLRAQLRSFLHHSVFEGASINPDTMQLAVGRALDWFGDNLVFLRQYERPEYNSRDSVCNTLRQSLQRIIKLCYGNTCSSHFEHQLKQICDQFRKRLYSVLFLCLGSANAELYWRQLMRRLSVPLRFNFRNEALQFLCIYIDPTIPATTDTADAQQFLVLRNAVTTGPDADDPFVWPPLLAFPSHSQPAEQSLDTDVEMADVAGGSSNSTEQELSLPAVTVGSEPWHNSFPHDWLPVITRDLQTQTEQNLPQPPYSDAYISGMSAKRRKIIQNEKSSNVECLISSGVQRALQNSGLAGTNGGGAGNVNPTVNPDVVINAIAHDAVVQASYTEAVRNSARERLKQDIDYNPSKYPQITKFTEQK</sequence>
<name>A0ABM1P7R8_DROAR</name>
<evidence type="ECO:0000256" key="17">
    <source>
        <dbReference type="ARBA" id="ARBA00023186"/>
    </source>
</evidence>
<evidence type="ECO:0000256" key="18">
    <source>
        <dbReference type="ARBA" id="ARBA00023242"/>
    </source>
</evidence>
<evidence type="ECO:0000256" key="6">
    <source>
        <dbReference type="ARBA" id="ARBA00022448"/>
    </source>
</evidence>
<feature type="domain" description="Ubiquitin-like" evidence="24">
    <location>
        <begin position="3"/>
        <end position="64"/>
    </location>
</feature>
<evidence type="ECO:0000259" key="24">
    <source>
        <dbReference type="PROSITE" id="PS50053"/>
    </source>
</evidence>
<dbReference type="RefSeq" id="XP_017863254.1">
    <property type="nucleotide sequence ID" value="XM_018007765.1"/>
</dbReference>
<dbReference type="InterPro" id="IPR019954">
    <property type="entry name" value="Ubiquitin_CS"/>
</dbReference>
<dbReference type="GeneID" id="108613950"/>
<dbReference type="InterPro" id="IPR021925">
    <property type="entry name" value="BAG6"/>
</dbReference>
<reference evidence="25" key="2">
    <citation type="journal article" date="2016" name="G3 (Bethesda)">
        <title>Genome Evolution in Three Species of Cactophilic Drosophila.</title>
        <authorList>
            <person name="Sanchez-Flores A."/>
            <person name="Penazola F."/>
            <person name="Carpinteyro-Ponce J."/>
            <person name="Nazario-Yepiz N."/>
            <person name="Abreu-Goodger C."/>
            <person name="Machado C.A."/>
            <person name="Markow T.A."/>
        </authorList>
    </citation>
    <scope>NUCLEOTIDE SEQUENCE [LARGE SCALE GENOMIC DNA]</scope>
</reference>
<keyword evidence="17" id="KW-0143">Chaperone</keyword>
<dbReference type="InterPro" id="IPR000626">
    <property type="entry name" value="Ubiquitin-like_dom"/>
</dbReference>
<dbReference type="PROSITE" id="PS00299">
    <property type="entry name" value="UBIQUITIN_1"/>
    <property type="match status" value="1"/>
</dbReference>
<feature type="region of interest" description="Disordered" evidence="23">
    <location>
        <begin position="997"/>
        <end position="1019"/>
    </location>
</feature>
<feature type="compositionally biased region" description="Polar residues" evidence="23">
    <location>
        <begin position="909"/>
        <end position="921"/>
    </location>
</feature>
<evidence type="ECO:0000313" key="25">
    <source>
        <dbReference type="Proteomes" id="UP000694904"/>
    </source>
</evidence>
<dbReference type="PANTHER" id="PTHR15204:SF0">
    <property type="entry name" value="LARGE PROLINE-RICH PROTEIN BAG6"/>
    <property type="match status" value="1"/>
</dbReference>
<keyword evidence="8" id="KW-0964">Secreted</keyword>
<evidence type="ECO:0000256" key="20">
    <source>
        <dbReference type="ARBA" id="ARBA00030033"/>
    </source>
</evidence>
<dbReference type="Gene3D" id="3.10.20.90">
    <property type="entry name" value="Phosphatidylinositol 3-kinase Catalytic Subunit, Chain A, domain 1"/>
    <property type="match status" value="1"/>
</dbReference>
<feature type="region of interest" description="Disordered" evidence="23">
    <location>
        <begin position="485"/>
        <end position="532"/>
    </location>
</feature>
<evidence type="ECO:0000256" key="3">
    <source>
        <dbReference type="ARBA" id="ARBA00004514"/>
    </source>
</evidence>
<keyword evidence="25" id="KW-1185">Reference proteome</keyword>
<evidence type="ECO:0000256" key="23">
    <source>
        <dbReference type="SAM" id="MobiDB-lite"/>
    </source>
</evidence>
<dbReference type="Proteomes" id="UP000694904">
    <property type="component" value="Chromosome 4"/>
</dbReference>
<evidence type="ECO:0000256" key="16">
    <source>
        <dbReference type="ARBA" id="ARBA00022990"/>
    </source>
</evidence>
<comment type="subcellular location">
    <subcellularLocation>
        <location evidence="3">Cytoplasm</location>
        <location evidence="3">Cytosol</location>
    </subcellularLocation>
    <subcellularLocation>
        <location evidence="2">Nucleus</location>
    </subcellularLocation>
    <subcellularLocation>
        <location evidence="4">Secreted</location>
        <location evidence="4">Extracellular exosome</location>
    </subcellularLocation>
</comment>
<reference evidence="26" key="3">
    <citation type="submission" date="2025-08" db="UniProtKB">
        <authorList>
            <consortium name="RefSeq"/>
        </authorList>
    </citation>
    <scope>IDENTIFICATION</scope>
    <source>
        <tissue evidence="26">Whole organism</tissue>
    </source>
</reference>
<evidence type="ECO:0000256" key="15">
    <source>
        <dbReference type="ARBA" id="ARBA00022871"/>
    </source>
</evidence>
<feature type="region of interest" description="Disordered" evidence="23">
    <location>
        <begin position="75"/>
        <end position="101"/>
    </location>
</feature>
<comment type="subunit">
    <text evidence="22">Component of the BAG6/BAT3 complex, also named BAT3 complex, at least composed of BAG6, UBL4A and GET4/TRC35. Interacts with GET4; the interaction is direct and localizes BAG6 in the cytosol. Interacts with UBL4A; the interaction is direct and required for UBL4A protein stability. Interacts with AIFM1. Interacts with HSPA2. Interacts with CTCFL. Interacts with p300/EP300. Interacts (via ubiquitin-like domain) with RNF126; required for BAG6-dependent ubiquitination of proteins mislocalized to the cytosol. Interacts (via ubiquitin-like domain) with SGTA; SGTA competes with RNF126 by binding the same region of BAG6, thereby promoting deubiquitination of BAG6-target proteins and rescuing them from degradation. Interacts with ricin A chain. Interacts with VCP and AMFR; both form the VCP/p97-AMFR/gp78 complex. Interacts with SYVN1. Interacts with USP13; the interaction is direct and may mediate UBL4A deubiquitination. Interacts with ZFAND2B. Interacts with KPNA2. Interacts with UBQLN4.</text>
</comment>
<feature type="region of interest" description="Disordered" evidence="23">
    <location>
        <begin position="806"/>
        <end position="843"/>
    </location>
</feature>
<evidence type="ECO:0000256" key="22">
    <source>
        <dbReference type="ARBA" id="ARBA00046936"/>
    </source>
</evidence>
<evidence type="ECO:0000256" key="13">
    <source>
        <dbReference type="ARBA" id="ARBA00022853"/>
    </source>
</evidence>
<feature type="compositionally biased region" description="Low complexity" evidence="23">
    <location>
        <begin position="893"/>
        <end position="908"/>
    </location>
</feature>
<feature type="region of interest" description="Disordered" evidence="23">
    <location>
        <begin position="245"/>
        <end position="291"/>
    </location>
</feature>
<evidence type="ECO:0000256" key="14">
    <source>
        <dbReference type="ARBA" id="ARBA00022859"/>
    </source>
</evidence>